<evidence type="ECO:0000313" key="2">
    <source>
        <dbReference type="EMBL" id="MQL69665.1"/>
    </source>
</evidence>
<feature type="chain" id="PRO_5032991835" description="Secreted protein" evidence="1">
    <location>
        <begin position="27"/>
        <end position="92"/>
    </location>
</feature>
<feature type="signal peptide" evidence="1">
    <location>
        <begin position="1"/>
        <end position="26"/>
    </location>
</feature>
<protein>
    <recommendedName>
        <fullName evidence="4">Secreted protein</fullName>
    </recommendedName>
</protein>
<name>A0A843TF45_COLES</name>
<gene>
    <name evidence="2" type="ORF">Taro_001958</name>
</gene>
<keyword evidence="3" id="KW-1185">Reference proteome</keyword>
<dbReference type="AlphaFoldDB" id="A0A843TF45"/>
<evidence type="ECO:0000256" key="1">
    <source>
        <dbReference type="SAM" id="SignalP"/>
    </source>
</evidence>
<dbReference type="Proteomes" id="UP000652761">
    <property type="component" value="Unassembled WGS sequence"/>
</dbReference>
<dbReference type="EMBL" id="NMUH01000044">
    <property type="protein sequence ID" value="MQL69665.1"/>
    <property type="molecule type" value="Genomic_DNA"/>
</dbReference>
<organism evidence="2 3">
    <name type="scientific">Colocasia esculenta</name>
    <name type="common">Wild taro</name>
    <name type="synonym">Arum esculentum</name>
    <dbReference type="NCBI Taxonomy" id="4460"/>
    <lineage>
        <taxon>Eukaryota</taxon>
        <taxon>Viridiplantae</taxon>
        <taxon>Streptophyta</taxon>
        <taxon>Embryophyta</taxon>
        <taxon>Tracheophyta</taxon>
        <taxon>Spermatophyta</taxon>
        <taxon>Magnoliopsida</taxon>
        <taxon>Liliopsida</taxon>
        <taxon>Araceae</taxon>
        <taxon>Aroideae</taxon>
        <taxon>Colocasieae</taxon>
        <taxon>Colocasia</taxon>
    </lineage>
</organism>
<reference evidence="2" key="1">
    <citation type="submission" date="2017-07" db="EMBL/GenBank/DDBJ databases">
        <title>Taro Niue Genome Assembly and Annotation.</title>
        <authorList>
            <person name="Atibalentja N."/>
            <person name="Keating K."/>
            <person name="Fields C.J."/>
        </authorList>
    </citation>
    <scope>NUCLEOTIDE SEQUENCE</scope>
    <source>
        <strain evidence="2">Niue_2</strain>
        <tissue evidence="2">Leaf</tissue>
    </source>
</reference>
<keyword evidence="1" id="KW-0732">Signal</keyword>
<comment type="caution">
    <text evidence="2">The sequence shown here is derived from an EMBL/GenBank/DDBJ whole genome shotgun (WGS) entry which is preliminary data.</text>
</comment>
<accession>A0A843TF45</accession>
<sequence length="92" mass="9993">MEGFPSIGYLFLLSQITLAGSRPASALAPVLDARARRPRRGGYPRRPHVSGKVFDTRWCFVSVAGPFCARPHRDATGCYKTPVGHVLSPPVS</sequence>
<proteinExistence type="predicted"/>
<evidence type="ECO:0000313" key="3">
    <source>
        <dbReference type="Proteomes" id="UP000652761"/>
    </source>
</evidence>
<evidence type="ECO:0008006" key="4">
    <source>
        <dbReference type="Google" id="ProtNLM"/>
    </source>
</evidence>